<feature type="transmembrane region" description="Helical" evidence="6">
    <location>
        <begin position="89"/>
        <end position="111"/>
    </location>
</feature>
<reference evidence="7" key="1">
    <citation type="submission" date="2023-08" db="EMBL/GenBank/DDBJ databases">
        <title>Complete genome sequence of Mycoplasma seminis 2200.</title>
        <authorList>
            <person name="Spergser J."/>
        </authorList>
    </citation>
    <scope>NUCLEOTIDE SEQUENCE [LARGE SCALE GENOMIC DNA]</scope>
    <source>
        <strain evidence="7">2200</strain>
    </source>
</reference>
<keyword evidence="5 6" id="KW-0472">Membrane</keyword>
<feature type="transmembrane region" description="Helical" evidence="6">
    <location>
        <begin position="131"/>
        <end position="155"/>
    </location>
</feature>
<feature type="transmembrane region" description="Helical" evidence="6">
    <location>
        <begin position="430"/>
        <end position="452"/>
    </location>
</feature>
<feature type="transmembrane region" description="Helical" evidence="6">
    <location>
        <begin position="162"/>
        <end position="180"/>
    </location>
</feature>
<dbReference type="Pfam" id="PF02588">
    <property type="entry name" value="YitT_membrane"/>
    <property type="match status" value="2"/>
</dbReference>
<evidence type="ECO:0000256" key="1">
    <source>
        <dbReference type="ARBA" id="ARBA00004651"/>
    </source>
</evidence>
<evidence type="ECO:0000313" key="8">
    <source>
        <dbReference type="Proteomes" id="UP001237011"/>
    </source>
</evidence>
<dbReference type="Proteomes" id="UP001237011">
    <property type="component" value="Chromosome"/>
</dbReference>
<name>A0ABY9HAX3_9MOLU</name>
<evidence type="ECO:0000256" key="5">
    <source>
        <dbReference type="ARBA" id="ARBA00023136"/>
    </source>
</evidence>
<organism evidence="7 8">
    <name type="scientific">Mycoplasma seminis</name>
    <dbReference type="NCBI Taxonomy" id="512749"/>
    <lineage>
        <taxon>Bacteria</taxon>
        <taxon>Bacillati</taxon>
        <taxon>Mycoplasmatota</taxon>
        <taxon>Mollicutes</taxon>
        <taxon>Mycoplasmataceae</taxon>
        <taxon>Mycoplasma</taxon>
    </lineage>
</organism>
<comment type="subcellular location">
    <subcellularLocation>
        <location evidence="1">Cell membrane</location>
        <topology evidence="1">Multi-pass membrane protein</topology>
    </subcellularLocation>
</comment>
<keyword evidence="8" id="KW-1185">Reference proteome</keyword>
<sequence>MNKLRDDKKHKLKFPTSNEKMKKKIWNEMLYRKNNAYYCDINQPSGELSINKEKVNSEEEYLKYKMGKYLLNNTKNTKKLSFKELVARYWYKVFLLFWAAFVFNFGIHIFLAKSDTIPSGITGIPTILQYLFPFLTSYFALIYFACNLPLFIIFWKKVKRSFLVLTLVFMLFLQVTNFIFTQHDVHVFLFEKISFIHNDTNDFTLVFRQKVDGDTVGKGIFYVIDNHEISSLNQAGYKYQIAPLQDVFKYLETGKYSVTTVAGTNVPIISQEFLSTVNPEDVTKLLKNPNEYGNYLLVHDFKTDALELLPVSKVKTIFDGNLAVAPFQSVVDFLKNNQPYEIKSIPGLYELVQGQGVSLLPQSALSALTLEQANQLIWYANGQTWPILLYGCMGAAFIGVGIALSWKAGGSTGGTDIIAYFFSTKYKKSVGGILASVAFCTACLFLIVYGVIKPNINGEVFGMRELSTFAYLIVTNIVVSILYPKYKKVKLTIISNEPEKVLAYFKLINYWHSYRIVRFKSGYTGKYSFKIETVALLLETKNIVSDLKLVDPNIWISTMSVSDVKGSFNTQYVEQ</sequence>
<accession>A0ABY9HAX3</accession>
<dbReference type="PANTHER" id="PTHR33545:SF5">
    <property type="entry name" value="UPF0750 MEMBRANE PROTEIN YITT"/>
    <property type="match status" value="1"/>
</dbReference>
<feature type="transmembrane region" description="Helical" evidence="6">
    <location>
        <begin position="468"/>
        <end position="486"/>
    </location>
</feature>
<keyword evidence="4 6" id="KW-1133">Transmembrane helix</keyword>
<dbReference type="RefSeq" id="WP_305938026.1">
    <property type="nucleotide sequence ID" value="NZ_CP132191.1"/>
</dbReference>
<evidence type="ECO:0000256" key="6">
    <source>
        <dbReference type="SAM" id="Phobius"/>
    </source>
</evidence>
<dbReference type="InterPro" id="IPR051461">
    <property type="entry name" value="UPF0750_membrane"/>
</dbReference>
<dbReference type="PANTHER" id="PTHR33545">
    <property type="entry name" value="UPF0750 MEMBRANE PROTEIN YITT-RELATED"/>
    <property type="match status" value="1"/>
</dbReference>
<protein>
    <submittedName>
        <fullName evidence="7">YitT family protein</fullName>
    </submittedName>
</protein>
<keyword evidence="3 6" id="KW-0812">Transmembrane</keyword>
<proteinExistence type="predicted"/>
<keyword evidence="2" id="KW-1003">Cell membrane</keyword>
<evidence type="ECO:0000313" key="7">
    <source>
        <dbReference type="EMBL" id="WLP85596.1"/>
    </source>
</evidence>
<dbReference type="InterPro" id="IPR003740">
    <property type="entry name" value="YitT"/>
</dbReference>
<evidence type="ECO:0000256" key="3">
    <source>
        <dbReference type="ARBA" id="ARBA00022692"/>
    </source>
</evidence>
<feature type="transmembrane region" description="Helical" evidence="6">
    <location>
        <begin position="387"/>
        <end position="409"/>
    </location>
</feature>
<evidence type="ECO:0000256" key="2">
    <source>
        <dbReference type="ARBA" id="ARBA00022475"/>
    </source>
</evidence>
<dbReference type="EMBL" id="CP132191">
    <property type="protein sequence ID" value="WLP85596.1"/>
    <property type="molecule type" value="Genomic_DNA"/>
</dbReference>
<gene>
    <name evidence="7" type="ORF">Q8852_00305</name>
</gene>
<evidence type="ECO:0000256" key="4">
    <source>
        <dbReference type="ARBA" id="ARBA00022989"/>
    </source>
</evidence>